<feature type="transmembrane region" description="Helical" evidence="6">
    <location>
        <begin position="89"/>
        <end position="110"/>
    </location>
</feature>
<evidence type="ECO:0000256" key="1">
    <source>
        <dbReference type="ARBA" id="ARBA00004141"/>
    </source>
</evidence>
<feature type="transmembrane region" description="Helical" evidence="6">
    <location>
        <begin position="328"/>
        <end position="353"/>
    </location>
</feature>
<feature type="transmembrane region" description="Helical" evidence="6">
    <location>
        <begin position="405"/>
        <end position="429"/>
    </location>
</feature>
<name>A0AAD7A2A9_9AGAR</name>
<keyword evidence="3 6" id="KW-1133">Transmembrane helix</keyword>
<dbReference type="EMBL" id="JARIHO010000018">
    <property type="protein sequence ID" value="KAJ7348059.1"/>
    <property type="molecule type" value="Genomic_DNA"/>
</dbReference>
<feature type="compositionally biased region" description="Basic and acidic residues" evidence="5">
    <location>
        <begin position="40"/>
        <end position="51"/>
    </location>
</feature>
<dbReference type="AlphaFoldDB" id="A0AAD7A2A9"/>
<protein>
    <submittedName>
        <fullName evidence="8">Major facilitator superfamily domain-containing protein</fullName>
    </submittedName>
</protein>
<comment type="caution">
    <text evidence="8">The sequence shown here is derived from an EMBL/GenBank/DDBJ whole genome shotgun (WGS) entry which is preliminary data.</text>
</comment>
<accession>A0AAD7A2A9</accession>
<organism evidence="8 9">
    <name type="scientific">Mycena albidolilacea</name>
    <dbReference type="NCBI Taxonomy" id="1033008"/>
    <lineage>
        <taxon>Eukaryota</taxon>
        <taxon>Fungi</taxon>
        <taxon>Dikarya</taxon>
        <taxon>Basidiomycota</taxon>
        <taxon>Agaricomycotina</taxon>
        <taxon>Agaricomycetes</taxon>
        <taxon>Agaricomycetidae</taxon>
        <taxon>Agaricales</taxon>
        <taxon>Marasmiineae</taxon>
        <taxon>Mycenaceae</taxon>
        <taxon>Mycena</taxon>
    </lineage>
</organism>
<feature type="transmembrane region" description="Helical" evidence="6">
    <location>
        <begin position="359"/>
        <end position="384"/>
    </location>
</feature>
<evidence type="ECO:0000313" key="9">
    <source>
        <dbReference type="Proteomes" id="UP001218218"/>
    </source>
</evidence>
<evidence type="ECO:0000256" key="2">
    <source>
        <dbReference type="ARBA" id="ARBA00022692"/>
    </source>
</evidence>
<dbReference type="InterPro" id="IPR036259">
    <property type="entry name" value="MFS_trans_sf"/>
</dbReference>
<proteinExistence type="predicted"/>
<feature type="transmembrane region" description="Helical" evidence="6">
    <location>
        <begin position="495"/>
        <end position="517"/>
    </location>
</feature>
<reference evidence="8" key="1">
    <citation type="submission" date="2023-03" db="EMBL/GenBank/DDBJ databases">
        <title>Massive genome expansion in bonnet fungi (Mycena s.s.) driven by repeated elements and novel gene families across ecological guilds.</title>
        <authorList>
            <consortium name="Lawrence Berkeley National Laboratory"/>
            <person name="Harder C.B."/>
            <person name="Miyauchi S."/>
            <person name="Viragh M."/>
            <person name="Kuo A."/>
            <person name="Thoen E."/>
            <person name="Andreopoulos B."/>
            <person name="Lu D."/>
            <person name="Skrede I."/>
            <person name="Drula E."/>
            <person name="Henrissat B."/>
            <person name="Morin E."/>
            <person name="Kohler A."/>
            <person name="Barry K."/>
            <person name="LaButti K."/>
            <person name="Morin E."/>
            <person name="Salamov A."/>
            <person name="Lipzen A."/>
            <person name="Mereny Z."/>
            <person name="Hegedus B."/>
            <person name="Baldrian P."/>
            <person name="Stursova M."/>
            <person name="Weitz H."/>
            <person name="Taylor A."/>
            <person name="Grigoriev I.V."/>
            <person name="Nagy L.G."/>
            <person name="Martin F."/>
            <person name="Kauserud H."/>
        </authorList>
    </citation>
    <scope>NUCLEOTIDE SEQUENCE</scope>
    <source>
        <strain evidence="8">CBHHK002</strain>
    </source>
</reference>
<dbReference type="InterPro" id="IPR020846">
    <property type="entry name" value="MFS_dom"/>
</dbReference>
<evidence type="ECO:0000313" key="8">
    <source>
        <dbReference type="EMBL" id="KAJ7348059.1"/>
    </source>
</evidence>
<feature type="transmembrane region" description="Helical" evidence="6">
    <location>
        <begin position="130"/>
        <end position="149"/>
    </location>
</feature>
<dbReference type="Proteomes" id="UP001218218">
    <property type="component" value="Unassembled WGS sequence"/>
</dbReference>
<feature type="transmembrane region" description="Helical" evidence="6">
    <location>
        <begin position="249"/>
        <end position="269"/>
    </location>
</feature>
<keyword evidence="2 6" id="KW-0812">Transmembrane</keyword>
<feature type="region of interest" description="Disordered" evidence="5">
    <location>
        <begin position="30"/>
        <end position="52"/>
    </location>
</feature>
<sequence length="535" mass="58975">MHTIPKWNRCWNLEMPYISHIQVCSSHGIKSGRPIKHKHDSSSEADSEKSGVHVQQKIVSTSSLELDRHGLPLVPQPSRFKDDPLNWPAWMKWAVLIQVGFFAFLGPFNSAVVNPSLVLLAEGLGVDSTTASYTTTCAIIAGGLTPFIFTPLTNIYGRRPVTLVAILMTIAGGIGSGASTSYAGVATTRALNGAGFGGMMSVGTSCVNDMFFLHERGEKTGIYVIFVTNGAHVAALFGGFLGAAKGWKWDFYIGAIITSLPFVIALFLFPETLFSRDEEFLANRTHERSYFEMLFNFRGNMIPNRQLRLSHFTHSFTMLKYPSVTLPFIYYTLAWSFSNILPAVTLATIYHQFYKMGAGPIGACLGISLTIGSVLGELCSGRLSDVIMYRMAKRHGGVRKSEYRLYLSPLSAFFMPAGIIIFGACVGRTGFIPPLVGLSVAVFGLQIGSTCLYAYISDCYKPQTPEMGVLFNLSRGLSFFIPFVATRLANKIGYLWAWFTFAAILFAAYLPVAALIWQGERWRLAAGTPKFHRYM</sequence>
<dbReference type="PANTHER" id="PTHR23502:SF181">
    <property type="entry name" value="MAJOR FACILITATOR SUPERFAMILY (MFS) PROFILE DOMAIN-CONTAINING PROTEIN"/>
    <property type="match status" value="1"/>
</dbReference>
<feature type="domain" description="Major facilitator superfamily (MFS) profile" evidence="7">
    <location>
        <begin position="95"/>
        <end position="520"/>
    </location>
</feature>
<feature type="transmembrane region" description="Helical" evidence="6">
    <location>
        <begin position="194"/>
        <end position="213"/>
    </location>
</feature>
<dbReference type="SUPFAM" id="SSF103473">
    <property type="entry name" value="MFS general substrate transporter"/>
    <property type="match status" value="1"/>
</dbReference>
<evidence type="ECO:0000256" key="4">
    <source>
        <dbReference type="ARBA" id="ARBA00023136"/>
    </source>
</evidence>
<evidence type="ECO:0000259" key="7">
    <source>
        <dbReference type="PROSITE" id="PS50850"/>
    </source>
</evidence>
<feature type="transmembrane region" description="Helical" evidence="6">
    <location>
        <begin position="161"/>
        <end position="182"/>
    </location>
</feature>
<dbReference type="PROSITE" id="PS50850">
    <property type="entry name" value="MFS"/>
    <property type="match status" value="1"/>
</dbReference>
<dbReference type="GO" id="GO:0022857">
    <property type="term" value="F:transmembrane transporter activity"/>
    <property type="evidence" value="ECO:0007669"/>
    <property type="project" value="InterPro"/>
</dbReference>
<dbReference type="PANTHER" id="PTHR23502">
    <property type="entry name" value="MAJOR FACILITATOR SUPERFAMILY"/>
    <property type="match status" value="1"/>
</dbReference>
<feature type="transmembrane region" description="Helical" evidence="6">
    <location>
        <begin position="435"/>
        <end position="456"/>
    </location>
</feature>
<evidence type="ECO:0000256" key="3">
    <source>
        <dbReference type="ARBA" id="ARBA00022989"/>
    </source>
</evidence>
<dbReference type="Gene3D" id="1.20.1250.20">
    <property type="entry name" value="MFS general substrate transporter like domains"/>
    <property type="match status" value="1"/>
</dbReference>
<keyword evidence="9" id="KW-1185">Reference proteome</keyword>
<dbReference type="InterPro" id="IPR011701">
    <property type="entry name" value="MFS"/>
</dbReference>
<feature type="transmembrane region" description="Helical" evidence="6">
    <location>
        <begin position="468"/>
        <end position="489"/>
    </location>
</feature>
<comment type="subcellular location">
    <subcellularLocation>
        <location evidence="1">Membrane</location>
        <topology evidence="1">Multi-pass membrane protein</topology>
    </subcellularLocation>
</comment>
<keyword evidence="4 6" id="KW-0472">Membrane</keyword>
<dbReference type="GO" id="GO:0005886">
    <property type="term" value="C:plasma membrane"/>
    <property type="evidence" value="ECO:0007669"/>
    <property type="project" value="TreeGrafter"/>
</dbReference>
<feature type="transmembrane region" description="Helical" evidence="6">
    <location>
        <begin position="220"/>
        <end position="243"/>
    </location>
</feature>
<evidence type="ECO:0000256" key="5">
    <source>
        <dbReference type="SAM" id="MobiDB-lite"/>
    </source>
</evidence>
<evidence type="ECO:0000256" key="6">
    <source>
        <dbReference type="SAM" id="Phobius"/>
    </source>
</evidence>
<dbReference type="Pfam" id="PF07690">
    <property type="entry name" value="MFS_1"/>
    <property type="match status" value="1"/>
</dbReference>
<gene>
    <name evidence="8" type="ORF">DFH08DRAFT_936729</name>
</gene>